<dbReference type="OrthoDB" id="9153755at2"/>
<gene>
    <name evidence="2" type="ORF">OPDIPICF_03120</name>
</gene>
<proteinExistence type="predicted"/>
<protein>
    <submittedName>
        <fullName evidence="2">Uncharacterized protein</fullName>
    </submittedName>
</protein>
<organism evidence="2 3">
    <name type="scientific">BD1-7 clade bacterium</name>
    <dbReference type="NCBI Taxonomy" id="2029982"/>
    <lineage>
        <taxon>Bacteria</taxon>
        <taxon>Pseudomonadati</taxon>
        <taxon>Pseudomonadota</taxon>
        <taxon>Gammaproteobacteria</taxon>
        <taxon>Cellvibrionales</taxon>
        <taxon>Spongiibacteraceae</taxon>
        <taxon>BD1-7 clade</taxon>
    </lineage>
</organism>
<keyword evidence="1" id="KW-0732">Signal</keyword>
<reference evidence="2 3" key="1">
    <citation type="submission" date="2019-11" db="EMBL/GenBank/DDBJ databases">
        <authorList>
            <person name="Holert J."/>
        </authorList>
    </citation>
    <scope>NUCLEOTIDE SEQUENCE [LARGE SCALE GENOMIC DNA]</scope>
    <source>
        <strain evidence="2">SB11_3</strain>
    </source>
</reference>
<sequence>MRYKNLLGSGVAALTLVMSTGAQAEGDGMRLGDGSARMKYGVDVTEGYDDNIYATRDDEVGALKSSIKPYISFEMDRQDSFYSASLYLDALFYSGASQNDSVDYQIAFLVDEVFNSRNRLKVDFDYGRYTETRSFDDQEILPRYDGGNFAARYGFGSKEVFFNFDLYTRYGVKEYNAGNTSKDSRDLKFGWEGFFKVASTLDGVLDIRLSDLRYVNDADSDVKVTTVLGGLQWQSTAKTTGHIKVGVQRQNSRADYRRTRPSIEVGATWSPQTYMVFRFIAENGFGLDSQSGEFTQYNKIGFNWDHTWSDHWSTNFDMAYLDEDLIEGTSAGEVQAGEILLNRQLQEFTFKGTYKIVRWADVHAGYTFSNRDANDEGRIANANDIYTRNYAFIGANIGF</sequence>
<name>A0A5S9QYY6_9GAMM</name>
<evidence type="ECO:0000256" key="1">
    <source>
        <dbReference type="SAM" id="SignalP"/>
    </source>
</evidence>
<dbReference type="EMBL" id="CACSIO010000060">
    <property type="protein sequence ID" value="CAA0124469.1"/>
    <property type="molecule type" value="Genomic_DNA"/>
</dbReference>
<evidence type="ECO:0000313" key="2">
    <source>
        <dbReference type="EMBL" id="CAA0124469.1"/>
    </source>
</evidence>
<evidence type="ECO:0000313" key="3">
    <source>
        <dbReference type="Proteomes" id="UP000441399"/>
    </source>
</evidence>
<keyword evidence="3" id="KW-1185">Reference proteome</keyword>
<dbReference type="Proteomes" id="UP000441399">
    <property type="component" value="Unassembled WGS sequence"/>
</dbReference>
<feature type="signal peptide" evidence="1">
    <location>
        <begin position="1"/>
        <end position="24"/>
    </location>
</feature>
<feature type="chain" id="PRO_5024919569" evidence="1">
    <location>
        <begin position="25"/>
        <end position="399"/>
    </location>
</feature>
<dbReference type="AlphaFoldDB" id="A0A5S9QYY6"/>
<accession>A0A5S9QYY6</accession>